<evidence type="ECO:0000313" key="3">
    <source>
        <dbReference type="RefSeq" id="XP_022309224.1"/>
    </source>
</evidence>
<dbReference type="RefSeq" id="XP_022309224.1">
    <property type="nucleotide sequence ID" value="XM_022453516.1"/>
</dbReference>
<dbReference type="AlphaFoldDB" id="A0A8B8C2A5"/>
<organism evidence="2 3">
    <name type="scientific">Crassostrea virginica</name>
    <name type="common">Eastern oyster</name>
    <dbReference type="NCBI Taxonomy" id="6565"/>
    <lineage>
        <taxon>Eukaryota</taxon>
        <taxon>Metazoa</taxon>
        <taxon>Spiralia</taxon>
        <taxon>Lophotrochozoa</taxon>
        <taxon>Mollusca</taxon>
        <taxon>Bivalvia</taxon>
        <taxon>Autobranchia</taxon>
        <taxon>Pteriomorphia</taxon>
        <taxon>Ostreida</taxon>
        <taxon>Ostreoidea</taxon>
        <taxon>Ostreidae</taxon>
        <taxon>Crassostrea</taxon>
    </lineage>
</organism>
<reference evidence="3" key="1">
    <citation type="submission" date="2025-08" db="UniProtKB">
        <authorList>
            <consortium name="RefSeq"/>
        </authorList>
    </citation>
    <scope>IDENTIFICATION</scope>
    <source>
        <tissue evidence="3">Whole sample</tissue>
    </source>
</reference>
<feature type="chain" id="PRO_5034699024" evidence="1">
    <location>
        <begin position="27"/>
        <end position="200"/>
    </location>
</feature>
<name>A0A8B8C2A5_CRAVI</name>
<gene>
    <name evidence="3" type="primary">LOC111114974</name>
</gene>
<accession>A0A8B8C2A5</accession>
<dbReference type="GeneID" id="111114974"/>
<proteinExistence type="predicted"/>
<dbReference type="KEGG" id="cvn:111114974"/>
<keyword evidence="1" id="KW-0732">Signal</keyword>
<sequence length="200" mass="22774">MKYMSGIRIFLFVVFAIFAQTGNTAASAMDDAKDIIDRNSGQSNRELAEKIYTELNRKYSGRNGFVAVYDPVRGAEPHWIGVCGGDYAFRYHGYNLLVASSSSGTSALNRSWAYGKLSNAPLYKKGFWGNQVEIYAREIFYRMSPDEVGDICDDWYAFGLVHHSANFYAKADWSRKVTYTKLGEQRRGGHRHGYTFFLFK</sequence>
<evidence type="ECO:0000313" key="2">
    <source>
        <dbReference type="Proteomes" id="UP000694844"/>
    </source>
</evidence>
<keyword evidence="2" id="KW-1185">Reference proteome</keyword>
<evidence type="ECO:0000256" key="1">
    <source>
        <dbReference type="SAM" id="SignalP"/>
    </source>
</evidence>
<protein>
    <submittedName>
        <fullName evidence="3">Uncharacterized protein LOC111114974</fullName>
    </submittedName>
</protein>
<feature type="signal peptide" evidence="1">
    <location>
        <begin position="1"/>
        <end position="26"/>
    </location>
</feature>
<dbReference type="Proteomes" id="UP000694844">
    <property type="component" value="Chromosome 9"/>
</dbReference>